<reference evidence="13" key="3">
    <citation type="submission" date="2015-04" db="UniProtKB">
        <authorList>
            <consortium name="EnsemblPlants"/>
        </authorList>
    </citation>
    <scope>IDENTIFICATION</scope>
    <source>
        <strain evidence="13">cv. Jemalong A17</strain>
    </source>
</reference>
<protein>
    <recommendedName>
        <fullName evidence="4">Photosystem II 10 kDa polypeptide, chloroplastic</fullName>
    </recommendedName>
</protein>
<keyword evidence="6" id="KW-0602">Photosynthesis</keyword>
<keyword evidence="11" id="KW-0604">Photosystem II</keyword>
<dbReference type="HOGENOM" id="CLU_1689366_0_0_1"/>
<reference evidence="12 14" key="1">
    <citation type="journal article" date="2011" name="Nature">
        <title>The Medicago genome provides insight into the evolution of rhizobial symbioses.</title>
        <authorList>
            <person name="Young N.D."/>
            <person name="Debelle F."/>
            <person name="Oldroyd G.E."/>
            <person name="Geurts R."/>
            <person name="Cannon S.B."/>
            <person name="Udvardi M.K."/>
            <person name="Benedito V.A."/>
            <person name="Mayer K.F."/>
            <person name="Gouzy J."/>
            <person name="Schoof H."/>
            <person name="Van de Peer Y."/>
            <person name="Proost S."/>
            <person name="Cook D.R."/>
            <person name="Meyers B.C."/>
            <person name="Spannagl M."/>
            <person name="Cheung F."/>
            <person name="De Mita S."/>
            <person name="Krishnakumar V."/>
            <person name="Gundlach H."/>
            <person name="Zhou S."/>
            <person name="Mudge J."/>
            <person name="Bharti A.K."/>
            <person name="Murray J.D."/>
            <person name="Naoumkina M.A."/>
            <person name="Rosen B."/>
            <person name="Silverstein K.A."/>
            <person name="Tang H."/>
            <person name="Rombauts S."/>
            <person name="Zhao P.X."/>
            <person name="Zhou P."/>
            <person name="Barbe V."/>
            <person name="Bardou P."/>
            <person name="Bechner M."/>
            <person name="Bellec A."/>
            <person name="Berger A."/>
            <person name="Berges H."/>
            <person name="Bidwell S."/>
            <person name="Bisseling T."/>
            <person name="Choisne N."/>
            <person name="Couloux A."/>
            <person name="Denny R."/>
            <person name="Deshpande S."/>
            <person name="Dai X."/>
            <person name="Doyle J.J."/>
            <person name="Dudez A.M."/>
            <person name="Farmer A.D."/>
            <person name="Fouteau S."/>
            <person name="Franken C."/>
            <person name="Gibelin C."/>
            <person name="Gish J."/>
            <person name="Goldstein S."/>
            <person name="Gonzalez A.J."/>
            <person name="Green P.J."/>
            <person name="Hallab A."/>
            <person name="Hartog M."/>
            <person name="Hua A."/>
            <person name="Humphray S.J."/>
            <person name="Jeong D.H."/>
            <person name="Jing Y."/>
            <person name="Jocker A."/>
            <person name="Kenton S.M."/>
            <person name="Kim D.J."/>
            <person name="Klee K."/>
            <person name="Lai H."/>
            <person name="Lang C."/>
            <person name="Lin S."/>
            <person name="Macmil S.L."/>
            <person name="Magdelenat G."/>
            <person name="Matthews L."/>
            <person name="McCorrison J."/>
            <person name="Monaghan E.L."/>
            <person name="Mun J.H."/>
            <person name="Najar F.Z."/>
            <person name="Nicholson C."/>
            <person name="Noirot C."/>
            <person name="O'Bleness M."/>
            <person name="Paule C.R."/>
            <person name="Poulain J."/>
            <person name="Prion F."/>
            <person name="Qin B."/>
            <person name="Qu C."/>
            <person name="Retzel E.F."/>
            <person name="Riddle C."/>
            <person name="Sallet E."/>
            <person name="Samain S."/>
            <person name="Samson N."/>
            <person name="Sanders I."/>
            <person name="Saurat O."/>
            <person name="Scarpelli C."/>
            <person name="Schiex T."/>
            <person name="Segurens B."/>
            <person name="Severin A.J."/>
            <person name="Sherrier D.J."/>
            <person name="Shi R."/>
            <person name="Sims S."/>
            <person name="Singer S.R."/>
            <person name="Sinharoy S."/>
            <person name="Sterck L."/>
            <person name="Viollet A."/>
            <person name="Wang B.B."/>
            <person name="Wang K."/>
            <person name="Wang M."/>
            <person name="Wang X."/>
            <person name="Warfsmann J."/>
            <person name="Weissenbach J."/>
            <person name="White D.D."/>
            <person name="White J.D."/>
            <person name="Wiley G.B."/>
            <person name="Wincker P."/>
            <person name="Xing Y."/>
            <person name="Yang L."/>
            <person name="Yao Z."/>
            <person name="Ying F."/>
            <person name="Zhai J."/>
            <person name="Zhou L."/>
            <person name="Zuber A."/>
            <person name="Denarie J."/>
            <person name="Dixon R.A."/>
            <person name="May G.D."/>
            <person name="Schwartz D.C."/>
            <person name="Rogers J."/>
            <person name="Quetier F."/>
            <person name="Town C.D."/>
            <person name="Roe B.A."/>
        </authorList>
    </citation>
    <scope>NUCLEOTIDE SEQUENCE [LARGE SCALE GENOMIC DNA]</scope>
    <source>
        <strain evidence="12">A17</strain>
        <strain evidence="13 14">cv. Jemalong A17</strain>
    </source>
</reference>
<dbReference type="AlphaFoldDB" id="A0A072U2Y9"/>
<dbReference type="Proteomes" id="UP000002051">
    <property type="component" value="Unassembled WGS sequence"/>
</dbReference>
<dbReference type="GO" id="GO:0009535">
    <property type="term" value="C:chloroplast thylakoid membrane"/>
    <property type="evidence" value="ECO:0007669"/>
    <property type="project" value="UniProtKB-SubCell"/>
</dbReference>
<evidence type="ECO:0000256" key="9">
    <source>
        <dbReference type="ARBA" id="ARBA00023078"/>
    </source>
</evidence>
<keyword evidence="9" id="KW-0793">Thylakoid</keyword>
<dbReference type="InterPro" id="IPR006814">
    <property type="entry name" value="PSII_PsbR"/>
</dbReference>
<evidence type="ECO:0000313" key="14">
    <source>
        <dbReference type="Proteomes" id="UP000002051"/>
    </source>
</evidence>
<evidence type="ECO:0000313" key="13">
    <source>
        <dbReference type="EnsemblPlants" id="KEH23513"/>
    </source>
</evidence>
<keyword evidence="5" id="KW-0150">Chloroplast</keyword>
<keyword evidence="7" id="KW-0934">Plastid</keyword>
<sequence length="156" mass="17467">MASRRRINSIISINVNSAQVEGVTNLDSVCQSFKTLSTLESDDLTRPFSEEEVKQRPAELIPISLVGYINKVLAKVLTNRIRQVIETFISNAQSEFIKGPQIPGGILIANEVVDEGKDVYQFVDEYSANVDGYNPISTHPKKFCCHANFTQILWFS</sequence>
<comment type="similarity">
    <text evidence="3">Belongs to the psbR family.</text>
</comment>
<evidence type="ECO:0000256" key="1">
    <source>
        <dbReference type="ARBA" id="ARBA00002966"/>
    </source>
</evidence>
<reference evidence="12 14" key="2">
    <citation type="journal article" date="2014" name="BMC Genomics">
        <title>An improved genome release (version Mt4.0) for the model legume Medicago truncatula.</title>
        <authorList>
            <person name="Tang H."/>
            <person name="Krishnakumar V."/>
            <person name="Bidwell S."/>
            <person name="Rosen B."/>
            <person name="Chan A."/>
            <person name="Zhou S."/>
            <person name="Gentzbittel L."/>
            <person name="Childs K.L."/>
            <person name="Yandell M."/>
            <person name="Gundlach H."/>
            <person name="Mayer K.F."/>
            <person name="Schwartz D.C."/>
            <person name="Town C.D."/>
        </authorList>
    </citation>
    <scope>GENOME REANNOTATION</scope>
    <source>
        <strain evidence="12">A17</strain>
        <strain evidence="13 14">cv. Jemalong A17</strain>
    </source>
</reference>
<dbReference type="EMBL" id="CM001223">
    <property type="protein sequence ID" value="KEH23513.1"/>
    <property type="molecule type" value="Genomic_DNA"/>
</dbReference>
<organism evidence="12 14">
    <name type="scientific">Medicago truncatula</name>
    <name type="common">Barrel medic</name>
    <name type="synonym">Medicago tribuloides</name>
    <dbReference type="NCBI Taxonomy" id="3880"/>
    <lineage>
        <taxon>Eukaryota</taxon>
        <taxon>Viridiplantae</taxon>
        <taxon>Streptophyta</taxon>
        <taxon>Embryophyta</taxon>
        <taxon>Tracheophyta</taxon>
        <taxon>Spermatophyta</taxon>
        <taxon>Magnoliopsida</taxon>
        <taxon>eudicotyledons</taxon>
        <taxon>Gunneridae</taxon>
        <taxon>Pentapetalae</taxon>
        <taxon>rosids</taxon>
        <taxon>fabids</taxon>
        <taxon>Fabales</taxon>
        <taxon>Fabaceae</taxon>
        <taxon>Papilionoideae</taxon>
        <taxon>50 kb inversion clade</taxon>
        <taxon>NPAAA clade</taxon>
        <taxon>Hologalegina</taxon>
        <taxon>IRL clade</taxon>
        <taxon>Trifolieae</taxon>
        <taxon>Medicago</taxon>
    </lineage>
</organism>
<evidence type="ECO:0000256" key="8">
    <source>
        <dbReference type="ARBA" id="ARBA00022946"/>
    </source>
</evidence>
<evidence type="ECO:0000256" key="5">
    <source>
        <dbReference type="ARBA" id="ARBA00022528"/>
    </source>
</evidence>
<evidence type="ECO:0000313" key="12">
    <source>
        <dbReference type="EMBL" id="KEH23513.1"/>
    </source>
</evidence>
<evidence type="ECO:0000256" key="10">
    <source>
        <dbReference type="ARBA" id="ARBA00023136"/>
    </source>
</evidence>
<comment type="subcellular location">
    <subcellularLocation>
        <location evidence="2">Plastid</location>
        <location evidence="2">Chloroplast thylakoid membrane</location>
    </subcellularLocation>
</comment>
<evidence type="ECO:0000256" key="7">
    <source>
        <dbReference type="ARBA" id="ARBA00022640"/>
    </source>
</evidence>
<evidence type="ECO:0000256" key="4">
    <source>
        <dbReference type="ARBA" id="ARBA00018725"/>
    </source>
</evidence>
<gene>
    <name evidence="12" type="ordered locus">MTR_7g085140</name>
</gene>
<comment type="function">
    <text evidence="1">Associated with the oxygen-evolving complex of photosystem II.</text>
</comment>
<accession>A0A072U2Y9</accession>
<keyword evidence="8" id="KW-0809">Transit peptide</keyword>
<keyword evidence="14" id="KW-1185">Reference proteome</keyword>
<dbReference type="GO" id="GO:0015979">
    <property type="term" value="P:photosynthesis"/>
    <property type="evidence" value="ECO:0007669"/>
    <property type="project" value="UniProtKB-KW"/>
</dbReference>
<evidence type="ECO:0000256" key="11">
    <source>
        <dbReference type="ARBA" id="ARBA00023276"/>
    </source>
</evidence>
<keyword evidence="10" id="KW-0472">Membrane</keyword>
<evidence type="ECO:0000256" key="3">
    <source>
        <dbReference type="ARBA" id="ARBA00006659"/>
    </source>
</evidence>
<name>A0A072U2Y9_MEDTR</name>
<dbReference type="Pfam" id="PF04725">
    <property type="entry name" value="PsbR"/>
    <property type="match status" value="1"/>
</dbReference>
<proteinExistence type="inferred from homology"/>
<evidence type="ECO:0000256" key="6">
    <source>
        <dbReference type="ARBA" id="ARBA00022531"/>
    </source>
</evidence>
<dbReference type="EnsemblPlants" id="KEH23513">
    <property type="protein sequence ID" value="KEH23513"/>
    <property type="gene ID" value="MTR_7g085140"/>
</dbReference>
<dbReference type="GO" id="GO:0009654">
    <property type="term" value="C:photosystem II oxygen evolving complex"/>
    <property type="evidence" value="ECO:0007669"/>
    <property type="project" value="InterPro"/>
</dbReference>
<evidence type="ECO:0000256" key="2">
    <source>
        <dbReference type="ARBA" id="ARBA00004334"/>
    </source>
</evidence>